<dbReference type="EMBL" id="JAWHQM010000006">
    <property type="protein sequence ID" value="KAK5627970.1"/>
    <property type="molecule type" value="Genomic_DNA"/>
</dbReference>
<feature type="transmembrane region" description="Helical" evidence="15">
    <location>
        <begin position="1714"/>
        <end position="1732"/>
    </location>
</feature>
<evidence type="ECO:0000256" key="7">
    <source>
        <dbReference type="ARBA" id="ARBA00022723"/>
    </source>
</evidence>
<feature type="transmembrane region" description="Helical" evidence="15">
    <location>
        <begin position="1476"/>
        <end position="1497"/>
    </location>
</feature>
<comment type="subcellular location">
    <subcellularLocation>
        <location evidence="2">Membrane</location>
        <topology evidence="2">Multi-pass membrane protein</topology>
    </subcellularLocation>
</comment>
<dbReference type="PROSITE" id="PS51292">
    <property type="entry name" value="ZF_RING_CH"/>
    <property type="match status" value="1"/>
</dbReference>
<feature type="region of interest" description="Disordered" evidence="14">
    <location>
        <begin position="353"/>
        <end position="496"/>
    </location>
</feature>
<evidence type="ECO:0000256" key="13">
    <source>
        <dbReference type="PROSITE-ProRule" id="PRU00175"/>
    </source>
</evidence>
<keyword evidence="10" id="KW-0862">Zinc</keyword>
<feature type="transmembrane region" description="Helical" evidence="15">
    <location>
        <begin position="1113"/>
        <end position="1140"/>
    </location>
</feature>
<reference evidence="18 19" key="1">
    <citation type="submission" date="2023-10" db="EMBL/GenBank/DDBJ databases">
        <title>Draft genome sequence of Xylaria bambusicola isolate GMP-LS, the root and basal stem rot pathogen of sugarcane in Indonesia.</title>
        <authorList>
            <person name="Selvaraj P."/>
            <person name="Muralishankar V."/>
            <person name="Muruganantham S."/>
            <person name="Sp S."/>
            <person name="Haryani S."/>
            <person name="Lau K.J.X."/>
            <person name="Naqvi N.I."/>
        </authorList>
    </citation>
    <scope>NUCLEOTIDE SEQUENCE [LARGE SCALE GENOMIC DNA]</scope>
    <source>
        <strain evidence="18">GMP-LS</strain>
    </source>
</reference>
<evidence type="ECO:0000256" key="5">
    <source>
        <dbReference type="ARBA" id="ARBA00022679"/>
    </source>
</evidence>
<evidence type="ECO:0000259" key="16">
    <source>
        <dbReference type="PROSITE" id="PS50089"/>
    </source>
</evidence>
<dbReference type="GO" id="GO:0005789">
    <property type="term" value="C:endoplasmic reticulum membrane"/>
    <property type="evidence" value="ECO:0007669"/>
    <property type="project" value="TreeGrafter"/>
</dbReference>
<comment type="caution">
    <text evidence="18">The sequence shown here is derived from an EMBL/GenBank/DDBJ whole genome shotgun (WGS) entry which is preliminary data.</text>
</comment>
<keyword evidence="6 15" id="KW-0812">Transmembrane</keyword>
<evidence type="ECO:0000256" key="9">
    <source>
        <dbReference type="ARBA" id="ARBA00022786"/>
    </source>
</evidence>
<feature type="transmembrane region" description="Helical" evidence="15">
    <location>
        <begin position="985"/>
        <end position="1004"/>
    </location>
</feature>
<dbReference type="Proteomes" id="UP001305414">
    <property type="component" value="Unassembled WGS sequence"/>
</dbReference>
<keyword evidence="11 15" id="KW-1133">Transmembrane helix</keyword>
<evidence type="ECO:0000313" key="18">
    <source>
        <dbReference type="EMBL" id="KAK5627970.1"/>
    </source>
</evidence>
<comment type="catalytic activity">
    <reaction evidence="1">
        <text>S-ubiquitinyl-[E2 ubiquitin-conjugating enzyme]-L-cysteine + [acceptor protein]-L-lysine = [E2 ubiquitin-conjugating enzyme]-L-cysteine + N(6)-ubiquitinyl-[acceptor protein]-L-lysine.</text>
        <dbReference type="EC" id="2.3.2.27"/>
    </reaction>
</comment>
<evidence type="ECO:0000256" key="4">
    <source>
        <dbReference type="ARBA" id="ARBA00012483"/>
    </source>
</evidence>
<feature type="compositionally biased region" description="Acidic residues" evidence="14">
    <location>
        <begin position="388"/>
        <end position="398"/>
    </location>
</feature>
<feature type="transmembrane region" description="Helical" evidence="15">
    <location>
        <begin position="899"/>
        <end position="922"/>
    </location>
</feature>
<comment type="pathway">
    <text evidence="3">Protein modification; protein ubiquitination.</text>
</comment>
<keyword evidence="12 15" id="KW-0472">Membrane</keyword>
<dbReference type="CDD" id="cd16702">
    <property type="entry name" value="RING_CH-C4HC3_MARCH6"/>
    <property type="match status" value="1"/>
</dbReference>
<feature type="transmembrane region" description="Helical" evidence="15">
    <location>
        <begin position="1160"/>
        <end position="1180"/>
    </location>
</feature>
<evidence type="ECO:0000313" key="19">
    <source>
        <dbReference type="Proteomes" id="UP001305414"/>
    </source>
</evidence>
<dbReference type="PANTHER" id="PTHR13145:SF0">
    <property type="entry name" value="E3 UBIQUITIN-PROTEIN LIGASE MARCHF6"/>
    <property type="match status" value="1"/>
</dbReference>
<evidence type="ECO:0000259" key="17">
    <source>
        <dbReference type="PROSITE" id="PS51292"/>
    </source>
</evidence>
<feature type="transmembrane region" description="Helical" evidence="15">
    <location>
        <begin position="130"/>
        <end position="151"/>
    </location>
</feature>
<evidence type="ECO:0000256" key="11">
    <source>
        <dbReference type="ARBA" id="ARBA00022989"/>
    </source>
</evidence>
<organism evidence="18 19">
    <name type="scientific">Xylaria bambusicola</name>
    <dbReference type="NCBI Taxonomy" id="326684"/>
    <lineage>
        <taxon>Eukaryota</taxon>
        <taxon>Fungi</taxon>
        <taxon>Dikarya</taxon>
        <taxon>Ascomycota</taxon>
        <taxon>Pezizomycotina</taxon>
        <taxon>Sordariomycetes</taxon>
        <taxon>Xylariomycetidae</taxon>
        <taxon>Xylariales</taxon>
        <taxon>Xylariaceae</taxon>
        <taxon>Xylaria</taxon>
    </lineage>
</organism>
<keyword evidence="9" id="KW-0833">Ubl conjugation pathway</keyword>
<feature type="compositionally biased region" description="Low complexity" evidence="14">
    <location>
        <begin position="364"/>
        <end position="379"/>
    </location>
</feature>
<gene>
    <name evidence="18" type="ORF">RRF57_003685</name>
</gene>
<proteinExistence type="predicted"/>
<evidence type="ECO:0000256" key="6">
    <source>
        <dbReference type="ARBA" id="ARBA00022692"/>
    </source>
</evidence>
<accession>A0AAN7U9C1</accession>
<evidence type="ECO:0000256" key="12">
    <source>
        <dbReference type="ARBA" id="ARBA00023136"/>
    </source>
</evidence>
<protein>
    <recommendedName>
        <fullName evidence="4">RING-type E3 ubiquitin transferase</fullName>
        <ecNumber evidence="4">2.3.2.27</ecNumber>
    </recommendedName>
</protein>
<dbReference type="InterPro" id="IPR013083">
    <property type="entry name" value="Znf_RING/FYVE/PHD"/>
</dbReference>
<keyword evidence="5" id="KW-0808">Transferase</keyword>
<dbReference type="Pfam" id="PF25417">
    <property type="entry name" value="DUF7889"/>
    <property type="match status" value="1"/>
</dbReference>
<evidence type="ECO:0000256" key="2">
    <source>
        <dbReference type="ARBA" id="ARBA00004141"/>
    </source>
</evidence>
<evidence type="ECO:0000256" key="15">
    <source>
        <dbReference type="SAM" id="Phobius"/>
    </source>
</evidence>
<dbReference type="SUPFAM" id="SSF57850">
    <property type="entry name" value="RING/U-box"/>
    <property type="match status" value="1"/>
</dbReference>
<feature type="transmembrane region" description="Helical" evidence="15">
    <location>
        <begin position="850"/>
        <end position="879"/>
    </location>
</feature>
<keyword evidence="7" id="KW-0479">Metal-binding</keyword>
<dbReference type="Pfam" id="PF23113">
    <property type="entry name" value="MARCHF6_C"/>
    <property type="match status" value="1"/>
</dbReference>
<dbReference type="GO" id="GO:0061630">
    <property type="term" value="F:ubiquitin protein ligase activity"/>
    <property type="evidence" value="ECO:0007669"/>
    <property type="project" value="UniProtKB-EC"/>
</dbReference>
<feature type="compositionally biased region" description="Low complexity" evidence="14">
    <location>
        <begin position="458"/>
        <end position="471"/>
    </location>
</feature>
<dbReference type="PANTHER" id="PTHR13145">
    <property type="entry name" value="SSM4 PROTEIN"/>
    <property type="match status" value="1"/>
</dbReference>
<dbReference type="SMART" id="SM00744">
    <property type="entry name" value="RINGv"/>
    <property type="match status" value="1"/>
</dbReference>
<sequence>MDDRIPRHRGPGDTLHPQSHHNTRADIKSDMIASGDPWSDDAPVDIDTCRICRGEGTDDEPLFFPCKCSGSIKYVHQDCLMEWLSHSQKKHCELCKTPFRFTKLYSPDMPKHLPFHIFLHHMTRYLLRNFVVWLRAALVTSVWLGGLPYLMRSIWSFLFWISDEGLGGTAALLDSRNTASTQGANAISVTVTGTGTTMCPSTPLLATVTTPASLSSVMNQLPLSAMLKAAGKPTNTSATHSWLRMLFGLPTQTHTPVHEFPNNVNVTLLHRMTKTALSDSRRSLLSDVGFLNRITGNPAVNRIIIHILEGQIITLLAIICFILIILVRDYVVQQQPEINMRAAFAAVEDAENDMAAAAPPPQPAQQAPQAPEAARAAQGPPLPHIDIPLDDSDSDEDSRENGESGDQNDSNPLAQDEHRGVRPTEPLPEIIRPNLRPRPIVGMGRRPILNIPDQAQTSRGSSPVSPRSPRGFLDDGQAGFLREPSPLGVDRDKSSGQNRIGEYMRIYKAADGDDDKIREIIRREGLDEARFGHLLRNRSVSPSSVVAEKACSDSSSWTWAGSDDENEATTSPSTLYKGKGKNNDISDDQGQAPLSPASLLPSSSRPRAISDGPRPHGTINPLANNSWSFSNLTSDDTTHANDTGSDAFLFDSTASEFESDSAIRSNAEVRESSVAGNVPVILSSAEQSSDHLPSPSEPSVTAAPANLAEEMLSNAPQPMVVEGEGGAIVPVRGPETDTRPIAAPPQQPNTIAGRVADFMWGGVPLADAGVNQEAVDIFGDNQNPPFMHGGHDDGNDEEELPEEDQPIPEIAEAAVPAGLDAEAVDDAEDFDGIMELIGMRGPLAGLFQNAIFCAFLVSISIFFGIFVPYNIGRVAAWVLANPTRLLKMLFSSAKLVQDVVLLAVGYTSTFVFNILEAFRLILGASHGKHILRTLRLDARQITASAIDRITISFTSEMPILSSIEMHNFSAVSHQALLDLKGNLRYCTLTLGNVLVYVFGGNYLAKWSDALELWTIISSTVITFLSHIPHATLRPSLWMVDFNSPVTSSPPNAALAYWGAQDRSWAILLGYASLTFLAALYLSRGATFATGQAAQEWEASIIDALNQASGVMKVILIISIEMLVFPLYCGLLLDFALLPLFENTSLKSRLLFAYNYPLTSMFVHWFIGTGYMFHFALFVAMCRKIMRKGVLCSYFRPHYCLGMRINLMIDFIRDPDDPEFHPVRDVLERNVTTQLRKILFSAFVYGALVVICLGGVVWGLSVILPAVLPIHYTYNEPVLEFPVDLLFCNFLMPLAVKFFKPSDGLHTMYTWWFRQCASALRLTWFLFGERRVEEEGQLVKDEGPNSYRLWPWRNMFLGVNAENKVVPKRWRDYFSDGDSKPATKIEKEKMLIMNDQKKLLVDSGSLVPDGRFVRSPASDQAKITKGHSVFADVSEQEMRQNYDTDQPETDRPGTEPQLGNQFQVVYIPPWFRTRVSAFIMSIWFFAAVTGVGSTILPLILGRRIFKTLVPPHIRTNDIYAFSIGVYVLSSASYLVFHLHAAYDTVRDWATSVVNCMLGRNVLQRVIRLAYRTVKLAYAYSMLLMVFPILITALVEMYVLIPLHTYMGTGSTLRLDTGQDGHTVRIIQAWTLGILYLKLGSRALTLYGGRPSHAVRAVLRNGWLEPDVGVLTRAFVIPGFVASGIMLMMPPLFAWATLNWAFDSGAKVSYETQVSAYRLAYPLTALFWAGLLMLRRLLRVFEGWQIRIRDEAYLMGERLHNFTGTAAKATVWRGSTRM</sequence>
<feature type="transmembrane region" description="Helical" evidence="15">
    <location>
        <begin position="1064"/>
        <end position="1081"/>
    </location>
</feature>
<feature type="domain" description="RING-type" evidence="16">
    <location>
        <begin position="49"/>
        <end position="96"/>
    </location>
</feature>
<feature type="compositionally biased region" description="Low complexity" evidence="14">
    <location>
        <begin position="592"/>
        <end position="607"/>
    </location>
</feature>
<feature type="domain" description="RING-CH-type" evidence="17">
    <location>
        <begin position="41"/>
        <end position="102"/>
    </location>
</feature>
<feature type="transmembrane region" description="Helical" evidence="15">
    <location>
        <begin position="1517"/>
        <end position="1535"/>
    </location>
</feature>
<evidence type="ECO:0000256" key="3">
    <source>
        <dbReference type="ARBA" id="ARBA00004906"/>
    </source>
</evidence>
<evidence type="ECO:0000256" key="10">
    <source>
        <dbReference type="ARBA" id="ARBA00022833"/>
    </source>
</evidence>
<feature type="transmembrane region" description="Helical" evidence="15">
    <location>
        <begin position="1668"/>
        <end position="1694"/>
    </location>
</feature>
<evidence type="ECO:0000256" key="1">
    <source>
        <dbReference type="ARBA" id="ARBA00000900"/>
    </source>
</evidence>
<feature type="transmembrane region" description="Helical" evidence="15">
    <location>
        <begin position="1237"/>
        <end position="1260"/>
    </location>
</feature>
<dbReference type="InterPro" id="IPR001841">
    <property type="entry name" value="Znf_RING"/>
</dbReference>
<dbReference type="FunFam" id="3.30.40.10:FF:000287">
    <property type="entry name" value="RING finger membrane protein"/>
    <property type="match status" value="1"/>
</dbReference>
<feature type="region of interest" description="Disordered" evidence="14">
    <location>
        <begin position="783"/>
        <end position="802"/>
    </location>
</feature>
<dbReference type="Pfam" id="PF12906">
    <property type="entry name" value="RINGv"/>
    <property type="match status" value="1"/>
</dbReference>
<feature type="region of interest" description="Disordered" evidence="14">
    <location>
        <begin position="1"/>
        <end position="22"/>
    </location>
</feature>
<name>A0AAN7U9C1_9PEZI</name>
<dbReference type="InterPro" id="IPR056521">
    <property type="entry name" value="MARCHF6-like_C"/>
</dbReference>
<dbReference type="GO" id="GO:0008270">
    <property type="term" value="F:zinc ion binding"/>
    <property type="evidence" value="ECO:0007669"/>
    <property type="project" value="UniProtKB-KW"/>
</dbReference>
<dbReference type="EC" id="2.3.2.27" evidence="4"/>
<dbReference type="Gene3D" id="3.30.40.10">
    <property type="entry name" value="Zinc/RING finger domain, C3HC4 (zinc finger)"/>
    <property type="match status" value="1"/>
</dbReference>
<dbReference type="InterPro" id="IPR011016">
    <property type="entry name" value="Znf_RING-CH"/>
</dbReference>
<feature type="transmembrane region" description="Helical" evidence="15">
    <location>
        <begin position="1575"/>
        <end position="1599"/>
    </location>
</feature>
<feature type="transmembrane region" description="Helical" evidence="15">
    <location>
        <begin position="312"/>
        <end position="331"/>
    </location>
</feature>
<evidence type="ECO:0000256" key="8">
    <source>
        <dbReference type="ARBA" id="ARBA00022771"/>
    </source>
</evidence>
<dbReference type="GO" id="GO:0036503">
    <property type="term" value="P:ERAD pathway"/>
    <property type="evidence" value="ECO:0007669"/>
    <property type="project" value="TreeGrafter"/>
</dbReference>
<feature type="region of interest" description="Disordered" evidence="14">
    <location>
        <begin position="555"/>
        <end position="623"/>
    </location>
</feature>
<evidence type="ECO:0000256" key="14">
    <source>
        <dbReference type="SAM" id="MobiDB-lite"/>
    </source>
</evidence>
<keyword evidence="19" id="KW-1185">Reference proteome</keyword>
<dbReference type="InterPro" id="IPR057211">
    <property type="entry name" value="DUF7889"/>
</dbReference>
<dbReference type="PROSITE" id="PS50089">
    <property type="entry name" value="ZF_RING_2"/>
    <property type="match status" value="1"/>
</dbReference>
<keyword evidence="8 13" id="KW-0863">Zinc-finger</keyword>